<keyword evidence="1" id="KW-0614">Plasmid</keyword>
<proteinExistence type="predicted"/>
<protein>
    <submittedName>
        <fullName evidence="1">Uncharacterized protein</fullName>
    </submittedName>
</protein>
<sequence length="40" mass="4368">MMSNWQFAGLTLTVLSAMFCGYKSLGVKAESPSTRVKGNR</sequence>
<dbReference type="AlphaFoldDB" id="A0A6C0L5K8"/>
<name>A0A6C0L5K8_PSEAI</name>
<reference evidence="1" key="1">
    <citation type="submission" date="2019-10" db="EMBL/GenBank/DDBJ databases">
        <title>Extensively Drug-Resistant Pseudomonas aeruginosa ST664 clone carrying KPC-2-encoding megaplasmid in a burn clinic.</title>
        <authorList>
            <person name="Li Z."/>
            <person name="Cai Z."/>
            <person name="Cai Z."/>
            <person name="Zhang Y."/>
            <person name="Fu T."/>
            <person name="Jin Y."/>
            <person name="Cheng Z."/>
            <person name="Jin S."/>
            <person name="Wu W."/>
            <person name="Yang L."/>
            <person name="Bai F."/>
        </authorList>
    </citation>
    <scope>NUCLEOTIDE SEQUENCE</scope>
    <source>
        <strain evidence="1">NK546</strain>
        <plasmid evidence="1">pNK546b</plasmid>
    </source>
</reference>
<dbReference type="EMBL" id="MN583270">
    <property type="protein sequence ID" value="QHU24470.1"/>
    <property type="molecule type" value="Genomic_DNA"/>
</dbReference>
<organism evidence="1">
    <name type="scientific">Pseudomonas aeruginosa</name>
    <dbReference type="NCBI Taxonomy" id="287"/>
    <lineage>
        <taxon>Bacteria</taxon>
        <taxon>Pseudomonadati</taxon>
        <taxon>Pseudomonadota</taxon>
        <taxon>Gammaproteobacteria</taxon>
        <taxon>Pseudomonadales</taxon>
        <taxon>Pseudomonadaceae</taxon>
        <taxon>Pseudomonas</taxon>
    </lineage>
</organism>
<evidence type="ECO:0000313" key="1">
    <source>
        <dbReference type="EMBL" id="QHU24470.1"/>
    </source>
</evidence>
<accession>A0A6C0L5K8</accession>
<geneLocation type="plasmid" evidence="1">
    <name>pNK546b</name>
</geneLocation>